<keyword evidence="3" id="KW-1185">Reference proteome</keyword>
<sequence length="103" mass="11563">MVITIKKDANNKYTFNLKAKSGSILLNSITFNHKVEAAKTVNNLKSTNEKELIFERKTNFDGKFLFNLKNRKGQLIGSSKLYDSEAGLENGITNTKESIFSIS</sequence>
<dbReference type="PANTHER" id="PTHR40606:SF1">
    <property type="entry name" value="UPF0339 PROTEIN YEGP"/>
    <property type="match status" value="1"/>
</dbReference>
<dbReference type="PANTHER" id="PTHR40606">
    <property type="match status" value="1"/>
</dbReference>
<dbReference type="InterPro" id="IPR010879">
    <property type="entry name" value="DUF1508"/>
</dbReference>
<name>A0A495E9Z3_9FLAO</name>
<evidence type="ECO:0000259" key="1">
    <source>
        <dbReference type="Pfam" id="PF07411"/>
    </source>
</evidence>
<dbReference type="SUPFAM" id="SSF160113">
    <property type="entry name" value="YegP-like"/>
    <property type="match status" value="2"/>
</dbReference>
<feature type="domain" description="DUF1508" evidence="1">
    <location>
        <begin position="61"/>
        <end position="94"/>
    </location>
</feature>
<proteinExistence type="predicted"/>
<gene>
    <name evidence="2" type="ORF">CLV91_2050</name>
</gene>
<reference evidence="2 3" key="1">
    <citation type="submission" date="2018-10" db="EMBL/GenBank/DDBJ databases">
        <title>Genomic Encyclopedia of Archaeal and Bacterial Type Strains, Phase II (KMG-II): from individual species to whole genera.</title>
        <authorList>
            <person name="Goeker M."/>
        </authorList>
    </citation>
    <scope>NUCLEOTIDE SEQUENCE [LARGE SCALE GENOMIC DNA]</scope>
    <source>
        <strain evidence="2 3">DSM 25230</strain>
    </source>
</reference>
<dbReference type="Proteomes" id="UP000269412">
    <property type="component" value="Unassembled WGS sequence"/>
</dbReference>
<comment type="caution">
    <text evidence="2">The sequence shown here is derived from an EMBL/GenBank/DDBJ whole genome shotgun (WGS) entry which is preliminary data.</text>
</comment>
<protein>
    <recommendedName>
        <fullName evidence="1">DUF1508 domain-containing protein</fullName>
    </recommendedName>
</protein>
<accession>A0A495E9Z3</accession>
<dbReference type="InterPro" id="IPR051141">
    <property type="entry name" value="UPF0339_domain"/>
</dbReference>
<dbReference type="AlphaFoldDB" id="A0A495E9Z3"/>
<dbReference type="Pfam" id="PF07411">
    <property type="entry name" value="DUF1508"/>
    <property type="match status" value="1"/>
</dbReference>
<evidence type="ECO:0000313" key="3">
    <source>
        <dbReference type="Proteomes" id="UP000269412"/>
    </source>
</evidence>
<dbReference type="InterPro" id="IPR036913">
    <property type="entry name" value="YegP-like_sf"/>
</dbReference>
<organism evidence="2 3">
    <name type="scientific">Maribacter vaceletii</name>
    <dbReference type="NCBI Taxonomy" id="1206816"/>
    <lineage>
        <taxon>Bacteria</taxon>
        <taxon>Pseudomonadati</taxon>
        <taxon>Bacteroidota</taxon>
        <taxon>Flavobacteriia</taxon>
        <taxon>Flavobacteriales</taxon>
        <taxon>Flavobacteriaceae</taxon>
        <taxon>Maribacter</taxon>
    </lineage>
</organism>
<dbReference type="OrthoDB" id="9802792at2"/>
<evidence type="ECO:0000313" key="2">
    <source>
        <dbReference type="EMBL" id="RKR13333.1"/>
    </source>
</evidence>
<dbReference type="Gene3D" id="2.30.29.80">
    <property type="match status" value="1"/>
</dbReference>
<dbReference type="EMBL" id="RBIQ01000008">
    <property type="protein sequence ID" value="RKR13333.1"/>
    <property type="molecule type" value="Genomic_DNA"/>
</dbReference>